<dbReference type="SUPFAM" id="SSF48295">
    <property type="entry name" value="TrpR-like"/>
    <property type="match status" value="1"/>
</dbReference>
<name>A0A3B1DRL4_9ZZZZ</name>
<reference evidence="1" key="1">
    <citation type="submission" date="2018-06" db="EMBL/GenBank/DDBJ databases">
        <authorList>
            <person name="Zhirakovskaya E."/>
        </authorList>
    </citation>
    <scope>NUCLEOTIDE SEQUENCE</scope>
</reference>
<protein>
    <recommendedName>
        <fullName evidence="2">Mobile element protein</fullName>
    </recommendedName>
</protein>
<dbReference type="InterPro" id="IPR010921">
    <property type="entry name" value="Trp_repressor/repl_initiator"/>
</dbReference>
<evidence type="ECO:0008006" key="2">
    <source>
        <dbReference type="Google" id="ProtNLM"/>
    </source>
</evidence>
<dbReference type="GO" id="GO:0043565">
    <property type="term" value="F:sequence-specific DNA binding"/>
    <property type="evidence" value="ECO:0007669"/>
    <property type="project" value="InterPro"/>
</dbReference>
<dbReference type="AlphaFoldDB" id="A0A3B1DRL4"/>
<sequence>MSKKRRPHSAAFKAKVALAAVRGLKTMSELGSDFDVHPQMIAQWKKRLLSEAEEIFECPGSKSKQKQESNEAELFQQIGKLQMELEWPAFIKIK</sequence>
<organism evidence="1">
    <name type="scientific">hydrothermal vent metagenome</name>
    <dbReference type="NCBI Taxonomy" id="652676"/>
    <lineage>
        <taxon>unclassified sequences</taxon>
        <taxon>metagenomes</taxon>
        <taxon>ecological metagenomes</taxon>
    </lineage>
</organism>
<gene>
    <name evidence="1" type="ORF">MNBD_PLANCTO02-692</name>
</gene>
<evidence type="ECO:0000313" key="1">
    <source>
        <dbReference type="EMBL" id="VAX38774.1"/>
    </source>
</evidence>
<dbReference type="EMBL" id="UOGL01000258">
    <property type="protein sequence ID" value="VAX38774.1"/>
    <property type="molecule type" value="Genomic_DNA"/>
</dbReference>
<proteinExistence type="predicted"/>
<accession>A0A3B1DRL4</accession>